<accession>A0ABR2F7F0</accession>
<dbReference type="EMBL" id="JBBPBM010000008">
    <property type="protein sequence ID" value="KAK8572861.1"/>
    <property type="molecule type" value="Genomic_DNA"/>
</dbReference>
<name>A0ABR2F7F0_9ROSI</name>
<evidence type="ECO:0000313" key="3">
    <source>
        <dbReference type="Proteomes" id="UP001472677"/>
    </source>
</evidence>
<evidence type="ECO:0000256" key="1">
    <source>
        <dbReference type="SAM" id="MobiDB-lite"/>
    </source>
</evidence>
<keyword evidence="3" id="KW-1185">Reference proteome</keyword>
<sequence>MTKGDTGKAVVVGKNQKRSESRVDHGPSRSCLECLPTVAVTPYPVKSGKGIARGSNNQFVILSDETNLAASIVDGDPAIGACGDPAIDVSVSAGDALDVSVDIDIVSVGLSVDAGIAATITQVVDPAINVWGGVSGDSSLDVVPITGSKGPVVEGTFDVSSFAGGQGVGEGADGYGN</sequence>
<dbReference type="Proteomes" id="UP001472677">
    <property type="component" value="Unassembled WGS sequence"/>
</dbReference>
<reference evidence="2 3" key="1">
    <citation type="journal article" date="2024" name="G3 (Bethesda)">
        <title>Genome assembly of Hibiscus sabdariffa L. provides insights into metabolisms of medicinal natural products.</title>
        <authorList>
            <person name="Kim T."/>
        </authorList>
    </citation>
    <scope>NUCLEOTIDE SEQUENCE [LARGE SCALE GENOMIC DNA]</scope>
    <source>
        <strain evidence="2">TK-2024</strain>
        <tissue evidence="2">Old leaves</tissue>
    </source>
</reference>
<proteinExistence type="predicted"/>
<feature type="compositionally biased region" description="Basic and acidic residues" evidence="1">
    <location>
        <begin position="17"/>
        <end position="27"/>
    </location>
</feature>
<evidence type="ECO:0000313" key="2">
    <source>
        <dbReference type="EMBL" id="KAK8572861.1"/>
    </source>
</evidence>
<gene>
    <name evidence="2" type="ORF">V6N12_028901</name>
</gene>
<feature type="region of interest" description="Disordered" evidence="1">
    <location>
        <begin position="1"/>
        <end position="27"/>
    </location>
</feature>
<comment type="caution">
    <text evidence="2">The sequence shown here is derived from an EMBL/GenBank/DDBJ whole genome shotgun (WGS) entry which is preliminary data.</text>
</comment>
<protein>
    <submittedName>
        <fullName evidence="2">Uncharacterized protein</fullName>
    </submittedName>
</protein>
<organism evidence="2 3">
    <name type="scientific">Hibiscus sabdariffa</name>
    <name type="common">roselle</name>
    <dbReference type="NCBI Taxonomy" id="183260"/>
    <lineage>
        <taxon>Eukaryota</taxon>
        <taxon>Viridiplantae</taxon>
        <taxon>Streptophyta</taxon>
        <taxon>Embryophyta</taxon>
        <taxon>Tracheophyta</taxon>
        <taxon>Spermatophyta</taxon>
        <taxon>Magnoliopsida</taxon>
        <taxon>eudicotyledons</taxon>
        <taxon>Gunneridae</taxon>
        <taxon>Pentapetalae</taxon>
        <taxon>rosids</taxon>
        <taxon>malvids</taxon>
        <taxon>Malvales</taxon>
        <taxon>Malvaceae</taxon>
        <taxon>Malvoideae</taxon>
        <taxon>Hibiscus</taxon>
    </lineage>
</organism>